<evidence type="ECO:0000313" key="4">
    <source>
        <dbReference type="Proteomes" id="UP000621266"/>
    </source>
</evidence>
<feature type="compositionally biased region" description="Low complexity" evidence="1">
    <location>
        <begin position="55"/>
        <end position="66"/>
    </location>
</feature>
<dbReference type="EMBL" id="WHPN01000303">
    <property type="protein sequence ID" value="KAF4407659.1"/>
    <property type="molecule type" value="Genomic_DNA"/>
</dbReference>
<evidence type="ECO:0000256" key="1">
    <source>
        <dbReference type="SAM" id="MobiDB-lite"/>
    </source>
</evidence>
<evidence type="ECO:0000313" key="3">
    <source>
        <dbReference type="EMBL" id="KAF4407659.1"/>
    </source>
</evidence>
<organism evidence="3 4">
    <name type="scientific">Streptomyces lycii</name>
    <dbReference type="NCBI Taxonomy" id="2654337"/>
    <lineage>
        <taxon>Bacteria</taxon>
        <taxon>Bacillati</taxon>
        <taxon>Actinomycetota</taxon>
        <taxon>Actinomycetes</taxon>
        <taxon>Kitasatosporales</taxon>
        <taxon>Streptomycetaceae</taxon>
        <taxon>Streptomyces</taxon>
    </lineage>
</organism>
<feature type="compositionally biased region" description="Pro residues" evidence="1">
    <location>
        <begin position="44"/>
        <end position="54"/>
    </location>
</feature>
<feature type="transmembrane region" description="Helical" evidence="2">
    <location>
        <begin position="105"/>
        <end position="126"/>
    </location>
</feature>
<feature type="transmembrane region" description="Helical" evidence="2">
    <location>
        <begin position="172"/>
        <end position="191"/>
    </location>
</feature>
<keyword evidence="2" id="KW-0472">Membrane</keyword>
<dbReference type="Proteomes" id="UP000621266">
    <property type="component" value="Unassembled WGS sequence"/>
</dbReference>
<name>A0ABQ7FJ68_9ACTN</name>
<keyword evidence="2" id="KW-1133">Transmembrane helix</keyword>
<reference evidence="3 4" key="1">
    <citation type="submission" date="2019-10" db="EMBL/GenBank/DDBJ databases">
        <title>Streptomyces tenebrisbrunneis sp.nov., an endogenous actinomycete isolated from of Lycium ruthenicum.</title>
        <authorList>
            <person name="Ma L."/>
        </authorList>
    </citation>
    <scope>NUCLEOTIDE SEQUENCE [LARGE SCALE GENOMIC DNA]</scope>
    <source>
        <strain evidence="3 4">TRM 66187</strain>
    </source>
</reference>
<sequence length="203" mass="20720">MESNSSPHGGPGSGPGAGHDPENGPENGPGYASGGDTGHGPGPGQAPGPAPAPGHDPAAARAALDAASETRASLADRVDTPWWYHAGLALGTALGFASLDFDYGLSTYGIITGWILIPMLLGLFAARATGLGPSIASLSKRPKMFGGLLLAFIGGVVAAALFKYFLPDLRGVLTGWGVLLGVWAAVVSHRCDDILRRELRSRL</sequence>
<keyword evidence="2" id="KW-0812">Transmembrane</keyword>
<feature type="compositionally biased region" description="Gly residues" evidence="1">
    <location>
        <begin position="31"/>
        <end position="43"/>
    </location>
</feature>
<accession>A0ABQ7FJ68</accession>
<evidence type="ECO:0000256" key="2">
    <source>
        <dbReference type="SAM" id="Phobius"/>
    </source>
</evidence>
<protein>
    <submittedName>
        <fullName evidence="3">Uncharacterized protein</fullName>
    </submittedName>
</protein>
<gene>
    <name evidence="3" type="ORF">GCU69_18470</name>
</gene>
<feature type="transmembrane region" description="Helical" evidence="2">
    <location>
        <begin position="147"/>
        <end position="166"/>
    </location>
</feature>
<comment type="caution">
    <text evidence="3">The sequence shown here is derived from an EMBL/GenBank/DDBJ whole genome shotgun (WGS) entry which is preliminary data.</text>
</comment>
<dbReference type="RefSeq" id="WP_156206639.1">
    <property type="nucleotide sequence ID" value="NZ_WHPN01000303.1"/>
</dbReference>
<proteinExistence type="predicted"/>
<feature type="region of interest" description="Disordered" evidence="1">
    <location>
        <begin position="1"/>
        <end position="66"/>
    </location>
</feature>
<keyword evidence="4" id="KW-1185">Reference proteome</keyword>